<dbReference type="InterPro" id="IPR023347">
    <property type="entry name" value="Lysozyme_dom_sf"/>
</dbReference>
<dbReference type="GO" id="GO:0003796">
    <property type="term" value="F:lysozyme activity"/>
    <property type="evidence" value="ECO:0007669"/>
    <property type="project" value="UniProtKB-EC"/>
</dbReference>
<dbReference type="Pfam" id="PF00959">
    <property type="entry name" value="Phage_lysozyme"/>
    <property type="match status" value="1"/>
</dbReference>
<keyword evidence="4" id="KW-0378">Hydrolase</keyword>
<evidence type="ECO:0000313" key="5">
    <source>
        <dbReference type="EMBL" id="WNZ26772.1"/>
    </source>
</evidence>
<sequence length="137" mass="15601">MLDRCPRIDSIALSIRVGANARTNPYGIDIIKRFEGFPPDVEPDVREAEQTVKRLVNVPLTSNQFSALVSFTYNLGETTFQQSDLLRHLNAGRYRAAAKEFDRWVYIGSSRFAKLAARRVAERGLFLRDDRVNHCGQ</sequence>
<dbReference type="InterPro" id="IPR051018">
    <property type="entry name" value="Bacteriophage_GH24"/>
</dbReference>
<keyword evidence="2 4" id="KW-0081">Bacteriolytic enzyme</keyword>
<reference evidence="5" key="1">
    <citation type="submission" date="2020-05" db="EMBL/GenBank/DDBJ databases">
        <authorList>
            <person name="Zhu T."/>
            <person name="Keshari N."/>
            <person name="Lu X."/>
        </authorList>
    </citation>
    <scope>NUCLEOTIDE SEQUENCE</scope>
    <source>
        <strain evidence="5">NK1-12</strain>
    </source>
</reference>
<dbReference type="EMBL" id="CP053586">
    <property type="protein sequence ID" value="WNZ26772.1"/>
    <property type="molecule type" value="Genomic_DNA"/>
</dbReference>
<protein>
    <recommendedName>
        <fullName evidence="4">Lysozyme</fullName>
        <ecNumber evidence="4">3.2.1.17</ecNumber>
    </recommendedName>
</protein>
<dbReference type="GO" id="GO:0031640">
    <property type="term" value="P:killing of cells of another organism"/>
    <property type="evidence" value="ECO:0007669"/>
    <property type="project" value="UniProtKB-KW"/>
</dbReference>
<dbReference type="PANTHER" id="PTHR38107:SF3">
    <property type="entry name" value="LYSOZYME RRRD-RELATED"/>
    <property type="match status" value="1"/>
</dbReference>
<dbReference type="GO" id="GO:0009253">
    <property type="term" value="P:peptidoglycan catabolic process"/>
    <property type="evidence" value="ECO:0007669"/>
    <property type="project" value="InterPro"/>
</dbReference>
<dbReference type="AlphaFoldDB" id="A0AA96WY33"/>
<evidence type="ECO:0000256" key="2">
    <source>
        <dbReference type="ARBA" id="ARBA00022638"/>
    </source>
</evidence>
<keyword evidence="4" id="KW-0326">Glycosidase</keyword>
<comment type="catalytic activity">
    <reaction evidence="4">
        <text>Hydrolysis of (1-&gt;4)-beta-linkages between N-acetylmuramic acid and N-acetyl-D-glucosamine residues in a peptidoglycan and between N-acetyl-D-glucosamine residues in chitodextrins.</text>
        <dbReference type="EC" id="3.2.1.17"/>
    </reaction>
</comment>
<dbReference type="InterPro" id="IPR033907">
    <property type="entry name" value="Endolysin_autolysin"/>
</dbReference>
<dbReference type="Gene3D" id="1.10.530.40">
    <property type="match status" value="1"/>
</dbReference>
<organism evidence="5">
    <name type="scientific">Leptolyngbya sp. NK1-12</name>
    <dbReference type="NCBI Taxonomy" id="2547451"/>
    <lineage>
        <taxon>Bacteria</taxon>
        <taxon>Bacillati</taxon>
        <taxon>Cyanobacteriota</taxon>
        <taxon>Cyanophyceae</taxon>
        <taxon>Leptolyngbyales</taxon>
        <taxon>Leptolyngbyaceae</taxon>
        <taxon>Leptolyngbya group</taxon>
        <taxon>Leptolyngbya</taxon>
    </lineage>
</organism>
<dbReference type="PANTHER" id="PTHR38107">
    <property type="match status" value="1"/>
</dbReference>
<dbReference type="InterPro" id="IPR002196">
    <property type="entry name" value="Glyco_hydro_24"/>
</dbReference>
<keyword evidence="3" id="KW-1035">Host cytoplasm</keyword>
<evidence type="ECO:0000256" key="3">
    <source>
        <dbReference type="ARBA" id="ARBA00023200"/>
    </source>
</evidence>
<comment type="similarity">
    <text evidence="4">Belongs to the glycosyl hydrolase 24 family.</text>
</comment>
<dbReference type="InterPro" id="IPR023346">
    <property type="entry name" value="Lysozyme-like_dom_sf"/>
</dbReference>
<dbReference type="GO" id="GO:0016998">
    <property type="term" value="P:cell wall macromolecule catabolic process"/>
    <property type="evidence" value="ECO:0007669"/>
    <property type="project" value="InterPro"/>
</dbReference>
<evidence type="ECO:0000256" key="4">
    <source>
        <dbReference type="RuleBase" id="RU003788"/>
    </source>
</evidence>
<name>A0AA96WY33_9CYAN</name>
<dbReference type="GO" id="GO:0042742">
    <property type="term" value="P:defense response to bacterium"/>
    <property type="evidence" value="ECO:0007669"/>
    <property type="project" value="UniProtKB-KW"/>
</dbReference>
<accession>A0AA96WY33</accession>
<dbReference type="CDD" id="cd00737">
    <property type="entry name" value="lyz_endolysin_autolysin"/>
    <property type="match status" value="1"/>
</dbReference>
<proteinExistence type="inferred from homology"/>
<dbReference type="SUPFAM" id="SSF53955">
    <property type="entry name" value="Lysozyme-like"/>
    <property type="match status" value="1"/>
</dbReference>
<gene>
    <name evidence="5" type="ORF">HJG54_24350</name>
</gene>
<keyword evidence="1 4" id="KW-0929">Antimicrobial</keyword>
<evidence type="ECO:0000256" key="1">
    <source>
        <dbReference type="ARBA" id="ARBA00022529"/>
    </source>
</evidence>
<dbReference type="EC" id="3.2.1.17" evidence="4"/>